<organism evidence="4 5">
    <name type="scientific">Mucilaginibacter galii</name>
    <dbReference type="NCBI Taxonomy" id="2005073"/>
    <lineage>
        <taxon>Bacteria</taxon>
        <taxon>Pseudomonadati</taxon>
        <taxon>Bacteroidota</taxon>
        <taxon>Sphingobacteriia</taxon>
        <taxon>Sphingobacteriales</taxon>
        <taxon>Sphingobacteriaceae</taxon>
        <taxon>Mucilaginibacter</taxon>
    </lineage>
</organism>
<dbReference type="GO" id="GO:0016491">
    <property type="term" value="F:oxidoreductase activity"/>
    <property type="evidence" value="ECO:0007669"/>
    <property type="project" value="UniProtKB-KW"/>
</dbReference>
<dbReference type="EMBL" id="BMDO01000008">
    <property type="protein sequence ID" value="GGI51731.1"/>
    <property type="molecule type" value="Genomic_DNA"/>
</dbReference>
<evidence type="ECO:0000256" key="1">
    <source>
        <dbReference type="ARBA" id="ARBA00006484"/>
    </source>
</evidence>
<keyword evidence="5" id="KW-1185">Reference proteome</keyword>
<dbReference type="InterPro" id="IPR036291">
    <property type="entry name" value="NAD(P)-bd_dom_sf"/>
</dbReference>
<comment type="caution">
    <text evidence="4">The sequence shown here is derived from an EMBL/GenBank/DDBJ whole genome shotgun (WGS) entry which is preliminary data.</text>
</comment>
<gene>
    <name evidence="4" type="ORF">GCM10011425_29430</name>
</gene>
<name>A0A917JCT2_9SPHI</name>
<protein>
    <submittedName>
        <fullName evidence="4">Oxidoreductase</fullName>
    </submittedName>
</protein>
<proteinExistence type="inferred from homology"/>
<dbReference type="Proteomes" id="UP000662074">
    <property type="component" value="Unassembled WGS sequence"/>
</dbReference>
<dbReference type="RefSeq" id="WP_188417836.1">
    <property type="nucleotide sequence ID" value="NZ_BMDO01000008.1"/>
</dbReference>
<dbReference type="PANTHER" id="PTHR43639">
    <property type="entry name" value="OXIDOREDUCTASE, SHORT-CHAIN DEHYDROGENASE/REDUCTASE FAMILY (AFU_ORTHOLOGUE AFUA_5G02870)"/>
    <property type="match status" value="1"/>
</dbReference>
<dbReference type="SUPFAM" id="SSF51735">
    <property type="entry name" value="NAD(P)-binding Rossmann-fold domains"/>
    <property type="match status" value="1"/>
</dbReference>
<sequence length="251" mass="26411">MSDKLENKVVIVTGASKGIGAGIAKQMAASGAKVVVNYASSKESADKVVAGIREIGGTAVAIQGDMSKQMDVVRLFQETLKEFGAFDVLVNNAGIYEFALLEQFTEESYRRIFDINVLGILLTTQEAVKLISSKGGSIINISSFASTRPEPYSVAYAASKGAVDAITRALSQELGPQKIRVNAIQPGGVFTEGVAKLGADAESDAIKQMVSRSAMGRMAEPDDIGKMAVFLASDDSAIITGQFIEVSGGFK</sequence>
<dbReference type="PRINTS" id="PR00081">
    <property type="entry name" value="GDHRDH"/>
</dbReference>
<dbReference type="Gene3D" id="3.40.50.720">
    <property type="entry name" value="NAD(P)-binding Rossmann-like Domain"/>
    <property type="match status" value="1"/>
</dbReference>
<dbReference type="PROSITE" id="PS00061">
    <property type="entry name" value="ADH_SHORT"/>
    <property type="match status" value="1"/>
</dbReference>
<dbReference type="InterPro" id="IPR057326">
    <property type="entry name" value="KR_dom"/>
</dbReference>
<dbReference type="InterPro" id="IPR020904">
    <property type="entry name" value="Sc_DH/Rdtase_CS"/>
</dbReference>
<dbReference type="NCBIfam" id="NF005559">
    <property type="entry name" value="PRK07231.1"/>
    <property type="match status" value="1"/>
</dbReference>
<evidence type="ECO:0000313" key="4">
    <source>
        <dbReference type="EMBL" id="GGI51731.1"/>
    </source>
</evidence>
<feature type="domain" description="Ketoreductase" evidence="3">
    <location>
        <begin position="8"/>
        <end position="193"/>
    </location>
</feature>
<evidence type="ECO:0000259" key="3">
    <source>
        <dbReference type="SMART" id="SM00822"/>
    </source>
</evidence>
<dbReference type="SMART" id="SM00822">
    <property type="entry name" value="PKS_KR"/>
    <property type="match status" value="1"/>
</dbReference>
<reference evidence="4" key="1">
    <citation type="journal article" date="2014" name="Int. J. Syst. Evol. Microbiol.">
        <title>Complete genome sequence of Corynebacterium casei LMG S-19264T (=DSM 44701T), isolated from a smear-ripened cheese.</title>
        <authorList>
            <consortium name="US DOE Joint Genome Institute (JGI-PGF)"/>
            <person name="Walter F."/>
            <person name="Albersmeier A."/>
            <person name="Kalinowski J."/>
            <person name="Ruckert C."/>
        </authorList>
    </citation>
    <scope>NUCLEOTIDE SEQUENCE</scope>
    <source>
        <strain evidence="4">CCM 8711</strain>
    </source>
</reference>
<dbReference type="FunFam" id="3.40.50.720:FF:000084">
    <property type="entry name" value="Short-chain dehydrogenase reductase"/>
    <property type="match status" value="1"/>
</dbReference>
<reference evidence="4" key="2">
    <citation type="submission" date="2020-09" db="EMBL/GenBank/DDBJ databases">
        <authorList>
            <person name="Sun Q."/>
            <person name="Sedlacek I."/>
        </authorList>
    </citation>
    <scope>NUCLEOTIDE SEQUENCE</scope>
    <source>
        <strain evidence="4">CCM 8711</strain>
    </source>
</reference>
<dbReference type="AlphaFoldDB" id="A0A917JCT2"/>
<comment type="similarity">
    <text evidence="1">Belongs to the short-chain dehydrogenases/reductases (SDR) family.</text>
</comment>
<dbReference type="Pfam" id="PF13561">
    <property type="entry name" value="adh_short_C2"/>
    <property type="match status" value="1"/>
</dbReference>
<keyword evidence="2" id="KW-0560">Oxidoreductase</keyword>
<dbReference type="PRINTS" id="PR00080">
    <property type="entry name" value="SDRFAMILY"/>
</dbReference>
<evidence type="ECO:0000313" key="5">
    <source>
        <dbReference type="Proteomes" id="UP000662074"/>
    </source>
</evidence>
<accession>A0A917JCT2</accession>
<dbReference type="PANTHER" id="PTHR43639:SF1">
    <property type="entry name" value="SHORT-CHAIN DEHYDROGENASE_REDUCTASE FAMILY PROTEIN"/>
    <property type="match status" value="1"/>
</dbReference>
<evidence type="ECO:0000256" key="2">
    <source>
        <dbReference type="ARBA" id="ARBA00023002"/>
    </source>
</evidence>
<dbReference type="InterPro" id="IPR002347">
    <property type="entry name" value="SDR_fam"/>
</dbReference>